<dbReference type="EMBL" id="JAHJDP010000064">
    <property type="protein sequence ID" value="MBU2691465.1"/>
    <property type="molecule type" value="Genomic_DNA"/>
</dbReference>
<comment type="caution">
    <text evidence="1">The sequence shown here is derived from an EMBL/GenBank/DDBJ whole genome shotgun (WGS) entry which is preliminary data.</text>
</comment>
<keyword evidence="1" id="KW-0121">Carboxypeptidase</keyword>
<dbReference type="Proteomes" id="UP000777784">
    <property type="component" value="Unassembled WGS sequence"/>
</dbReference>
<accession>A0A948W6T4</accession>
<sequence>KDALEHNIHLGLNNGGSIIAQVYLGPDVYSGAYIKGNSGRLLLTAITDNDGYFQFSKLPQGTLNIEISGNSSSRVT</sequence>
<protein>
    <submittedName>
        <fullName evidence="1">Carboxypeptidase-like regulatory domain-containing protein</fullName>
    </submittedName>
</protein>
<name>A0A948W6T4_UNCEI</name>
<dbReference type="AlphaFoldDB" id="A0A948W6T4"/>
<evidence type="ECO:0000313" key="1">
    <source>
        <dbReference type="EMBL" id="MBU2691465.1"/>
    </source>
</evidence>
<reference evidence="1" key="1">
    <citation type="submission" date="2021-05" db="EMBL/GenBank/DDBJ databases">
        <title>Energy efficiency and biological interactions define the core microbiome of deep oligotrophic groundwater.</title>
        <authorList>
            <person name="Mehrshad M."/>
            <person name="Lopez-Fernandez M."/>
            <person name="Bell E."/>
            <person name="Bernier-Latmani R."/>
            <person name="Bertilsson S."/>
            <person name="Dopson M."/>
        </authorList>
    </citation>
    <scope>NUCLEOTIDE SEQUENCE</scope>
    <source>
        <strain evidence="1">Modern_marine.mb.64</strain>
    </source>
</reference>
<gene>
    <name evidence="1" type="ORF">KJ970_11110</name>
</gene>
<dbReference type="SUPFAM" id="SSF117074">
    <property type="entry name" value="Hypothetical protein PA1324"/>
    <property type="match status" value="1"/>
</dbReference>
<organism evidence="1 2">
    <name type="scientific">Eiseniibacteriota bacterium</name>
    <dbReference type="NCBI Taxonomy" id="2212470"/>
    <lineage>
        <taxon>Bacteria</taxon>
        <taxon>Candidatus Eiseniibacteriota</taxon>
    </lineage>
</organism>
<evidence type="ECO:0000313" key="2">
    <source>
        <dbReference type="Proteomes" id="UP000777784"/>
    </source>
</evidence>
<keyword evidence="1" id="KW-0378">Hydrolase</keyword>
<feature type="non-terminal residue" evidence="1">
    <location>
        <position position="1"/>
    </location>
</feature>
<proteinExistence type="predicted"/>
<dbReference type="GO" id="GO:0004180">
    <property type="term" value="F:carboxypeptidase activity"/>
    <property type="evidence" value="ECO:0007669"/>
    <property type="project" value="UniProtKB-KW"/>
</dbReference>
<dbReference type="Gene3D" id="2.60.40.1120">
    <property type="entry name" value="Carboxypeptidase-like, regulatory domain"/>
    <property type="match status" value="1"/>
</dbReference>
<keyword evidence="1" id="KW-0645">Protease</keyword>